<keyword evidence="2" id="KW-0614">Plasmid</keyword>
<name>A0A1P8RIW6_9EURY</name>
<feature type="domain" description="Ribonuclease R winged-helix" evidence="1">
    <location>
        <begin position="15"/>
        <end position="80"/>
    </location>
</feature>
<reference evidence="2 3" key="1">
    <citation type="submission" date="2017-01" db="EMBL/GenBank/DDBJ databases">
        <title>Complete genome sequence of Haloterrigena daqingensis type strain (JX313T).</title>
        <authorList>
            <person name="Shuang W."/>
        </authorList>
    </citation>
    <scope>NUCLEOTIDE SEQUENCE [LARGE SCALE GENOMIC DNA]</scope>
    <source>
        <strain evidence="3">JX313</strain>
        <plasmid evidence="3">Plasmid unnamed2</plasmid>
    </source>
</reference>
<proteinExistence type="predicted"/>
<accession>A0A1P8RIW6</accession>
<dbReference type="EMBL" id="CP019329">
    <property type="protein sequence ID" value="APX98584.1"/>
    <property type="molecule type" value="Genomic_DNA"/>
</dbReference>
<dbReference type="SUPFAM" id="SSF46785">
    <property type="entry name" value="Winged helix' DNA-binding domain"/>
    <property type="match status" value="1"/>
</dbReference>
<evidence type="ECO:0000313" key="2">
    <source>
        <dbReference type="EMBL" id="APX98584.1"/>
    </source>
</evidence>
<gene>
    <name evidence="2" type="ORF">BB347_17955</name>
</gene>
<dbReference type="Gene3D" id="1.10.10.10">
    <property type="entry name" value="Winged helix-like DNA-binding domain superfamily/Winged helix DNA-binding domain"/>
    <property type="match status" value="1"/>
</dbReference>
<dbReference type="InterPro" id="IPR036388">
    <property type="entry name" value="WH-like_DNA-bd_sf"/>
</dbReference>
<organism evidence="2 3">
    <name type="scientific">Natronorubrum daqingense</name>
    <dbReference type="NCBI Taxonomy" id="588898"/>
    <lineage>
        <taxon>Archaea</taxon>
        <taxon>Methanobacteriati</taxon>
        <taxon>Methanobacteriota</taxon>
        <taxon>Stenosarchaea group</taxon>
        <taxon>Halobacteria</taxon>
        <taxon>Halobacteriales</taxon>
        <taxon>Natrialbaceae</taxon>
        <taxon>Natronorubrum</taxon>
    </lineage>
</organism>
<dbReference type="Proteomes" id="UP000187321">
    <property type="component" value="Plasmid unnamed2"/>
</dbReference>
<dbReference type="CDD" id="cd00090">
    <property type="entry name" value="HTH_ARSR"/>
    <property type="match status" value="1"/>
</dbReference>
<geneLocation type="plasmid" evidence="2">
    <name>unnamed2</name>
</geneLocation>
<sequence length="96" mass="11054">MRPRVSWMTGNDDSILEYLYEHDVALPPTGLEINLHREGIGISYSTIHRRLQKLQDKDLVEKVNEEKGYYAITDKGQKYLEGNLDAEELEDDANST</sequence>
<dbReference type="Pfam" id="PF08461">
    <property type="entry name" value="WHD_RNase_R"/>
    <property type="match status" value="1"/>
</dbReference>
<dbReference type="OrthoDB" id="285635at2157"/>
<dbReference type="InterPro" id="IPR013668">
    <property type="entry name" value="RNase_R_HTH_12"/>
</dbReference>
<dbReference type="KEGG" id="hda:BB347_17955"/>
<dbReference type="InterPro" id="IPR011991">
    <property type="entry name" value="ArsR-like_HTH"/>
</dbReference>
<evidence type="ECO:0000313" key="3">
    <source>
        <dbReference type="Proteomes" id="UP000187321"/>
    </source>
</evidence>
<evidence type="ECO:0000259" key="1">
    <source>
        <dbReference type="Pfam" id="PF08461"/>
    </source>
</evidence>
<dbReference type="AlphaFoldDB" id="A0A1P8RIW6"/>
<dbReference type="InterPro" id="IPR036390">
    <property type="entry name" value="WH_DNA-bd_sf"/>
</dbReference>
<protein>
    <submittedName>
        <fullName evidence="2">Phage repressor protein</fullName>
    </submittedName>
</protein>